<gene>
    <name evidence="1" type="ORF">GJQ57_18660</name>
</gene>
<protein>
    <submittedName>
        <fullName evidence="1">Uncharacterized protein</fullName>
    </submittedName>
</protein>
<reference evidence="1 2" key="1">
    <citation type="submission" date="2019-11" db="EMBL/GenBank/DDBJ databases">
        <title>Phenotypic characterization of an OXA-22 and OXA-60 co-producing Ralstonia pickettii clinical strain.</title>
        <authorList>
            <person name="He F."/>
        </authorList>
    </citation>
    <scope>NUCLEOTIDE SEQUENCE [LARGE SCALE GENOMIC DNA]</scope>
    <source>
        <strain evidence="1 2">PSLESD1</strain>
    </source>
</reference>
<evidence type="ECO:0000313" key="1">
    <source>
        <dbReference type="EMBL" id="MRT00669.1"/>
    </source>
</evidence>
<dbReference type="Pfam" id="PF18143">
    <property type="entry name" value="HAD_SAK_2"/>
    <property type="match status" value="1"/>
</dbReference>
<comment type="caution">
    <text evidence="1">The sequence shown here is derived from an EMBL/GenBank/DDBJ whole genome shotgun (WGS) entry which is preliminary data.</text>
</comment>
<organism evidence="1 2">
    <name type="scientific">Ralstonia pickettii</name>
    <name type="common">Burkholderia pickettii</name>
    <dbReference type="NCBI Taxonomy" id="329"/>
    <lineage>
        <taxon>Bacteria</taxon>
        <taxon>Pseudomonadati</taxon>
        <taxon>Pseudomonadota</taxon>
        <taxon>Betaproteobacteria</taxon>
        <taxon>Burkholderiales</taxon>
        <taxon>Burkholderiaceae</taxon>
        <taxon>Ralstonia</taxon>
    </lineage>
</organism>
<name>A0A7X2LB28_RALPI</name>
<dbReference type="Proteomes" id="UP000441032">
    <property type="component" value="Unassembled WGS sequence"/>
</dbReference>
<evidence type="ECO:0000313" key="2">
    <source>
        <dbReference type="Proteomes" id="UP000441032"/>
    </source>
</evidence>
<dbReference type="EMBL" id="WJYN01000007">
    <property type="protein sequence ID" value="MRT00669.1"/>
    <property type="molecule type" value="Genomic_DNA"/>
</dbReference>
<proteinExistence type="predicted"/>
<sequence>MLLFLDYDGVLHPDAAYLVRGRPELRAEGELFMWAPILEEILAPYPQVQLVLSTSWVRVLGFSRARDFLPEALSGRVIGGTWHSAMGRHAEGTHKVDSNWFVSASRHDQIARYIARARFPVADWVAVDDDGEGWDVAMLDHLILTDGGLGLSDPEVQSALQRRLRRLTQIVE</sequence>
<accession>A0A7X2LB28</accession>
<dbReference type="AlphaFoldDB" id="A0A7X2LB28"/>